<name>A0A1B6KG10_9HEMI</name>
<accession>A0A1B6KG10</accession>
<protein>
    <recommendedName>
        <fullName evidence="1">F-box domain-containing protein</fullName>
    </recommendedName>
</protein>
<dbReference type="SMART" id="SM00256">
    <property type="entry name" value="FBOX"/>
    <property type="match status" value="1"/>
</dbReference>
<dbReference type="SUPFAM" id="SSF81383">
    <property type="entry name" value="F-box domain"/>
    <property type="match status" value="1"/>
</dbReference>
<dbReference type="Pfam" id="PF12937">
    <property type="entry name" value="F-box-like"/>
    <property type="match status" value="1"/>
</dbReference>
<sequence length="272" mass="31279">MPTSPKLRDTMELTREANKITSIEHLPVEAIDRIADYLSVEDLAACCAASRNMRDVFGDDVIWRQHCDQDKAEYLRTTSCKVKPPFVSPEIEESTLSPVGYWRMAFMRQNHLWNNLKEGKCEKEAIRTENLIFTGKILFYSNDVLLSTFSDRIEVLDLRGSPPVNLTEPISFKEYFSSDIAVEIKSVNRLIVVILYSLVLVYDLEISKRVCTLIFLFFFEQSENLAVNESGLFEKISSIRRNDWCITALIGNLFVGVFESQSTLHIWDIERG</sequence>
<dbReference type="AlphaFoldDB" id="A0A1B6KG10"/>
<dbReference type="PROSITE" id="PS50181">
    <property type="entry name" value="FBOX"/>
    <property type="match status" value="1"/>
</dbReference>
<dbReference type="Gene3D" id="1.20.1280.50">
    <property type="match status" value="1"/>
</dbReference>
<evidence type="ECO:0000259" key="1">
    <source>
        <dbReference type="PROSITE" id="PS50181"/>
    </source>
</evidence>
<dbReference type="InterPro" id="IPR001810">
    <property type="entry name" value="F-box_dom"/>
</dbReference>
<proteinExistence type="predicted"/>
<gene>
    <name evidence="2" type="ORF">g.35473</name>
</gene>
<evidence type="ECO:0000313" key="2">
    <source>
        <dbReference type="EMBL" id="JAT10359.1"/>
    </source>
</evidence>
<reference evidence="2" key="1">
    <citation type="submission" date="2015-11" db="EMBL/GenBank/DDBJ databases">
        <title>De novo transcriptome assembly of four potential Pierce s Disease insect vectors from Arizona vineyards.</title>
        <authorList>
            <person name="Tassone E.E."/>
        </authorList>
    </citation>
    <scope>NUCLEOTIDE SEQUENCE</scope>
</reference>
<feature type="domain" description="F-box" evidence="1">
    <location>
        <begin position="20"/>
        <end position="66"/>
    </location>
</feature>
<feature type="non-terminal residue" evidence="2">
    <location>
        <position position="272"/>
    </location>
</feature>
<dbReference type="EMBL" id="GEBQ01029618">
    <property type="protein sequence ID" value="JAT10359.1"/>
    <property type="molecule type" value="Transcribed_RNA"/>
</dbReference>
<organism evidence="2">
    <name type="scientific">Graphocephala atropunctata</name>
    <dbReference type="NCBI Taxonomy" id="36148"/>
    <lineage>
        <taxon>Eukaryota</taxon>
        <taxon>Metazoa</taxon>
        <taxon>Ecdysozoa</taxon>
        <taxon>Arthropoda</taxon>
        <taxon>Hexapoda</taxon>
        <taxon>Insecta</taxon>
        <taxon>Pterygota</taxon>
        <taxon>Neoptera</taxon>
        <taxon>Paraneoptera</taxon>
        <taxon>Hemiptera</taxon>
        <taxon>Auchenorrhyncha</taxon>
        <taxon>Membracoidea</taxon>
        <taxon>Cicadellidae</taxon>
        <taxon>Cicadellinae</taxon>
        <taxon>Cicadellini</taxon>
        <taxon>Graphocephala</taxon>
    </lineage>
</organism>
<dbReference type="InterPro" id="IPR036047">
    <property type="entry name" value="F-box-like_dom_sf"/>
</dbReference>